<sequence length="158" mass="17736">MMSLSNSISKELLHSPELQEYMLETVVYPRETKLLKELRLITSNHPRSLSTNCLLLKLTNAKKTIEIGVFTGYSLVLIALTIPDDGKASIIAIDLDRDAYEIGLPIIKKANIEHKINFIQSSTLSALDELLNENDNRGSFDFPSSKQTKLAIKSTMRE</sequence>
<name>A0A3Q7GG64_SOLLC</name>
<evidence type="ECO:0000256" key="6">
    <source>
        <dbReference type="ARBA" id="ARBA00022733"/>
    </source>
</evidence>
<keyword evidence="3" id="KW-0489">Methyltransferase</keyword>
<dbReference type="PaxDb" id="4081-Solyc05g026350.1.1"/>
<dbReference type="OMA" id="QCASELF"/>
<dbReference type="Gene3D" id="3.40.50.150">
    <property type="entry name" value="Vaccinia Virus protein VP39"/>
    <property type="match status" value="1"/>
</dbReference>
<accession>A0A3Q7GG64</accession>
<dbReference type="SUPFAM" id="SSF53335">
    <property type="entry name" value="S-adenosyl-L-methionine-dependent methyltransferases"/>
    <property type="match status" value="1"/>
</dbReference>
<dbReference type="EC" id="2.1.1.104" evidence="2"/>
<protein>
    <recommendedName>
        <fullName evidence="2">caffeoyl-CoA O-methyltransferase</fullName>
        <ecNumber evidence="2">2.1.1.104</ecNumber>
    </recommendedName>
</protein>
<evidence type="ECO:0000256" key="1">
    <source>
        <dbReference type="ARBA" id="ARBA00004928"/>
    </source>
</evidence>
<evidence type="ECO:0000313" key="9">
    <source>
        <dbReference type="Proteomes" id="UP000004994"/>
    </source>
</evidence>
<dbReference type="PANTHER" id="PTHR10509:SF82">
    <property type="entry name" value="CAFFEOYL-COA O-METHYLTRANSFERASE-LIKE"/>
    <property type="match status" value="1"/>
</dbReference>
<evidence type="ECO:0000256" key="5">
    <source>
        <dbReference type="ARBA" id="ARBA00022691"/>
    </source>
</evidence>
<reference evidence="8" key="1">
    <citation type="journal article" date="2012" name="Nature">
        <title>The tomato genome sequence provides insights into fleshy fruit evolution.</title>
        <authorList>
            <consortium name="Tomato Genome Consortium"/>
        </authorList>
    </citation>
    <scope>NUCLEOTIDE SEQUENCE [LARGE SCALE GENOMIC DNA]</scope>
    <source>
        <strain evidence="8">cv. Heinz 1706</strain>
    </source>
</reference>
<dbReference type="InterPro" id="IPR002935">
    <property type="entry name" value="SAM_O-MeTrfase"/>
</dbReference>
<dbReference type="InterPro" id="IPR050362">
    <property type="entry name" value="Cation-dep_OMT"/>
</dbReference>
<organism evidence="8">
    <name type="scientific">Solanum lycopersicum</name>
    <name type="common">Tomato</name>
    <name type="synonym">Lycopersicon esculentum</name>
    <dbReference type="NCBI Taxonomy" id="4081"/>
    <lineage>
        <taxon>Eukaryota</taxon>
        <taxon>Viridiplantae</taxon>
        <taxon>Streptophyta</taxon>
        <taxon>Embryophyta</taxon>
        <taxon>Tracheophyta</taxon>
        <taxon>Spermatophyta</taxon>
        <taxon>Magnoliopsida</taxon>
        <taxon>eudicotyledons</taxon>
        <taxon>Gunneridae</taxon>
        <taxon>Pentapetalae</taxon>
        <taxon>asterids</taxon>
        <taxon>lamiids</taxon>
        <taxon>Solanales</taxon>
        <taxon>Solanaceae</taxon>
        <taxon>Solanoideae</taxon>
        <taxon>Solaneae</taxon>
        <taxon>Solanum</taxon>
        <taxon>Solanum subgen. Lycopersicon</taxon>
    </lineage>
</organism>
<comment type="pathway">
    <text evidence="1">Aromatic compound metabolism; phenylpropanoid biosynthesis.</text>
</comment>
<dbReference type="Gramene" id="Solyc05g026350.2.1">
    <property type="protein sequence ID" value="Solyc05g026350.2.1"/>
    <property type="gene ID" value="Solyc05g026350.2"/>
</dbReference>
<dbReference type="PANTHER" id="PTHR10509">
    <property type="entry name" value="O-METHYLTRANSFERASE-RELATED"/>
    <property type="match status" value="1"/>
</dbReference>
<evidence type="ECO:0000313" key="8">
    <source>
        <dbReference type="EnsemblPlants" id="Solyc05g026350.2.1"/>
    </source>
</evidence>
<evidence type="ECO:0000256" key="3">
    <source>
        <dbReference type="ARBA" id="ARBA00022603"/>
    </source>
</evidence>
<evidence type="ECO:0000256" key="4">
    <source>
        <dbReference type="ARBA" id="ARBA00022679"/>
    </source>
</evidence>
<dbReference type="EnsemblPlants" id="Solyc05g026350.2.1">
    <property type="protein sequence ID" value="Solyc05g026350.2.1"/>
    <property type="gene ID" value="Solyc05g026350.2"/>
</dbReference>
<keyword evidence="6" id="KW-0438">Lignin biosynthesis</keyword>
<dbReference type="InterPro" id="IPR029063">
    <property type="entry name" value="SAM-dependent_MTases_sf"/>
</dbReference>
<evidence type="ECO:0000256" key="2">
    <source>
        <dbReference type="ARBA" id="ARBA00012165"/>
    </source>
</evidence>
<dbReference type="PROSITE" id="PS51682">
    <property type="entry name" value="SAM_OMT_I"/>
    <property type="match status" value="1"/>
</dbReference>
<dbReference type="Pfam" id="PF01596">
    <property type="entry name" value="Methyltransf_3"/>
    <property type="match status" value="1"/>
</dbReference>
<dbReference type="GO" id="GO:0009809">
    <property type="term" value="P:lignin biosynthetic process"/>
    <property type="evidence" value="ECO:0007669"/>
    <property type="project" value="UniProtKB-KW"/>
</dbReference>
<dbReference type="STRING" id="4081.A0A3Q7GG64"/>
<dbReference type="Proteomes" id="UP000004994">
    <property type="component" value="Chromosome 5"/>
</dbReference>
<proteinExistence type="inferred from homology"/>
<dbReference type="InParanoid" id="A0A3Q7GG64"/>
<dbReference type="GO" id="GO:0008757">
    <property type="term" value="F:S-adenosylmethionine-dependent methyltransferase activity"/>
    <property type="evidence" value="ECO:0000318"/>
    <property type="project" value="GO_Central"/>
</dbReference>
<evidence type="ECO:0000256" key="7">
    <source>
        <dbReference type="ARBA" id="ARBA00023453"/>
    </source>
</evidence>
<keyword evidence="5" id="KW-0949">S-adenosyl-L-methionine</keyword>
<dbReference type="AlphaFoldDB" id="A0A3Q7GG64"/>
<keyword evidence="4" id="KW-0808">Transferase</keyword>
<dbReference type="GO" id="GO:0042409">
    <property type="term" value="F:caffeoyl-CoA O-methyltransferase activity"/>
    <property type="evidence" value="ECO:0007669"/>
    <property type="project" value="UniProtKB-EC"/>
</dbReference>
<reference evidence="8" key="2">
    <citation type="submission" date="2019-01" db="UniProtKB">
        <authorList>
            <consortium name="EnsemblPlants"/>
        </authorList>
    </citation>
    <scope>IDENTIFICATION</scope>
    <source>
        <strain evidence="8">cv. Heinz 1706</strain>
    </source>
</reference>
<keyword evidence="9" id="KW-1185">Reference proteome</keyword>
<dbReference type="GO" id="GO:0032259">
    <property type="term" value="P:methylation"/>
    <property type="evidence" value="ECO:0007669"/>
    <property type="project" value="UniProtKB-KW"/>
</dbReference>
<comment type="similarity">
    <text evidence="7">Belongs to the class I-like SAM-binding methyltransferase superfamily. Cation-dependent O-methyltransferase family.</text>
</comment>
<dbReference type="UniPathway" id="UPA00711"/>